<evidence type="ECO:0000313" key="2">
    <source>
        <dbReference type="EMBL" id="BAT06629.1"/>
    </source>
</evidence>
<dbReference type="AlphaFoldDB" id="A0A0P0XJ65"/>
<dbReference type="InParanoid" id="A0A0P0XJ65"/>
<feature type="non-terminal residue" evidence="2">
    <location>
        <position position="105"/>
    </location>
</feature>
<name>A0A0P0XJ65_ORYSJ</name>
<feature type="signal peptide" evidence="1">
    <location>
        <begin position="1"/>
        <end position="17"/>
    </location>
</feature>
<reference evidence="3" key="1">
    <citation type="journal article" date="2005" name="Nature">
        <title>The map-based sequence of the rice genome.</title>
        <authorList>
            <consortium name="International rice genome sequencing project (IRGSP)"/>
            <person name="Matsumoto T."/>
            <person name="Wu J."/>
            <person name="Kanamori H."/>
            <person name="Katayose Y."/>
            <person name="Fujisawa M."/>
            <person name="Namiki N."/>
            <person name="Mizuno H."/>
            <person name="Yamamoto K."/>
            <person name="Antonio B.A."/>
            <person name="Baba T."/>
            <person name="Sakata K."/>
            <person name="Nagamura Y."/>
            <person name="Aoki H."/>
            <person name="Arikawa K."/>
            <person name="Arita K."/>
            <person name="Bito T."/>
            <person name="Chiden Y."/>
            <person name="Fujitsuka N."/>
            <person name="Fukunaka R."/>
            <person name="Hamada M."/>
            <person name="Harada C."/>
            <person name="Hayashi A."/>
            <person name="Hijishita S."/>
            <person name="Honda M."/>
            <person name="Hosokawa S."/>
            <person name="Ichikawa Y."/>
            <person name="Idonuma A."/>
            <person name="Iijima M."/>
            <person name="Ikeda M."/>
            <person name="Ikeno M."/>
            <person name="Ito K."/>
            <person name="Ito S."/>
            <person name="Ito T."/>
            <person name="Ito Y."/>
            <person name="Ito Y."/>
            <person name="Iwabuchi A."/>
            <person name="Kamiya K."/>
            <person name="Karasawa W."/>
            <person name="Kurita K."/>
            <person name="Katagiri S."/>
            <person name="Kikuta A."/>
            <person name="Kobayashi H."/>
            <person name="Kobayashi N."/>
            <person name="Machita K."/>
            <person name="Maehara T."/>
            <person name="Masukawa M."/>
            <person name="Mizubayashi T."/>
            <person name="Mukai Y."/>
            <person name="Nagasaki H."/>
            <person name="Nagata Y."/>
            <person name="Naito S."/>
            <person name="Nakashima M."/>
            <person name="Nakama Y."/>
            <person name="Nakamichi Y."/>
            <person name="Nakamura M."/>
            <person name="Meguro A."/>
            <person name="Negishi M."/>
            <person name="Ohta I."/>
            <person name="Ohta T."/>
            <person name="Okamoto M."/>
            <person name="Ono N."/>
            <person name="Saji S."/>
            <person name="Sakaguchi M."/>
            <person name="Sakai K."/>
            <person name="Shibata M."/>
            <person name="Shimokawa T."/>
            <person name="Song J."/>
            <person name="Takazaki Y."/>
            <person name="Terasawa K."/>
            <person name="Tsugane M."/>
            <person name="Tsuji K."/>
            <person name="Ueda S."/>
            <person name="Waki K."/>
            <person name="Yamagata H."/>
            <person name="Yamamoto M."/>
            <person name="Yamamoto S."/>
            <person name="Yamane H."/>
            <person name="Yoshiki S."/>
            <person name="Yoshihara R."/>
            <person name="Yukawa K."/>
            <person name="Zhong H."/>
            <person name="Yano M."/>
            <person name="Yuan Q."/>
            <person name="Ouyang S."/>
            <person name="Liu J."/>
            <person name="Jones K.M."/>
            <person name="Gansberger K."/>
            <person name="Moffat K."/>
            <person name="Hill J."/>
            <person name="Bera J."/>
            <person name="Fadrosh D."/>
            <person name="Jin S."/>
            <person name="Johri S."/>
            <person name="Kim M."/>
            <person name="Overton L."/>
            <person name="Reardon M."/>
            <person name="Tsitrin T."/>
            <person name="Vuong H."/>
            <person name="Weaver B."/>
            <person name="Ciecko A."/>
            <person name="Tallon L."/>
            <person name="Jackson J."/>
            <person name="Pai G."/>
            <person name="Aken S.V."/>
            <person name="Utterback T."/>
            <person name="Reidmuller S."/>
            <person name="Feldblyum T."/>
            <person name="Hsiao J."/>
            <person name="Zismann V."/>
            <person name="Iobst S."/>
            <person name="de Vazeille A.R."/>
            <person name="Buell C.R."/>
            <person name="Ying K."/>
            <person name="Li Y."/>
            <person name="Lu T."/>
            <person name="Huang Y."/>
            <person name="Zhao Q."/>
            <person name="Feng Q."/>
            <person name="Zhang L."/>
            <person name="Zhu J."/>
            <person name="Weng Q."/>
            <person name="Mu J."/>
            <person name="Lu Y."/>
            <person name="Fan D."/>
            <person name="Liu Y."/>
            <person name="Guan J."/>
            <person name="Zhang Y."/>
            <person name="Yu S."/>
            <person name="Liu X."/>
            <person name="Zhang Y."/>
            <person name="Hong G."/>
            <person name="Han B."/>
            <person name="Choisne N."/>
            <person name="Demange N."/>
            <person name="Orjeda G."/>
            <person name="Samain S."/>
            <person name="Cattolico L."/>
            <person name="Pelletier E."/>
            <person name="Couloux A."/>
            <person name="Segurens B."/>
            <person name="Wincker P."/>
            <person name="D'Hont A."/>
            <person name="Scarpelli C."/>
            <person name="Weissenbach J."/>
            <person name="Salanoubat M."/>
            <person name="Quetier F."/>
            <person name="Yu Y."/>
            <person name="Kim H.R."/>
            <person name="Rambo T."/>
            <person name="Currie J."/>
            <person name="Collura K."/>
            <person name="Luo M."/>
            <person name="Yang T."/>
            <person name="Ammiraju J.S.S."/>
            <person name="Engler F."/>
            <person name="Soderlund C."/>
            <person name="Wing R.A."/>
            <person name="Palmer L.E."/>
            <person name="de la Bastide M."/>
            <person name="Spiegel L."/>
            <person name="Nascimento L."/>
            <person name="Zutavern T."/>
            <person name="O'Shaughnessy A."/>
            <person name="Dike S."/>
            <person name="Dedhia N."/>
            <person name="Preston R."/>
            <person name="Balija V."/>
            <person name="McCombie W.R."/>
            <person name="Chow T."/>
            <person name="Chen H."/>
            <person name="Chung M."/>
            <person name="Chen C."/>
            <person name="Shaw J."/>
            <person name="Wu H."/>
            <person name="Hsiao K."/>
            <person name="Chao Y."/>
            <person name="Chu M."/>
            <person name="Cheng C."/>
            <person name="Hour A."/>
            <person name="Lee P."/>
            <person name="Lin S."/>
            <person name="Lin Y."/>
            <person name="Liou J."/>
            <person name="Liu S."/>
            <person name="Hsing Y."/>
            <person name="Raghuvanshi S."/>
            <person name="Mohanty A."/>
            <person name="Bharti A.K."/>
            <person name="Gaur A."/>
            <person name="Gupta V."/>
            <person name="Kumar D."/>
            <person name="Ravi V."/>
            <person name="Vij S."/>
            <person name="Kapur A."/>
            <person name="Khurana P."/>
            <person name="Khurana P."/>
            <person name="Khurana J.P."/>
            <person name="Tyagi A.K."/>
            <person name="Gaikwad K."/>
            <person name="Singh A."/>
            <person name="Dalal V."/>
            <person name="Srivastava S."/>
            <person name="Dixit A."/>
            <person name="Pal A.K."/>
            <person name="Ghazi I.A."/>
            <person name="Yadav M."/>
            <person name="Pandit A."/>
            <person name="Bhargava A."/>
            <person name="Sureshbabu K."/>
            <person name="Batra K."/>
            <person name="Sharma T.R."/>
            <person name="Mohapatra T."/>
            <person name="Singh N.K."/>
            <person name="Messing J."/>
            <person name="Nelson A.B."/>
            <person name="Fuks G."/>
            <person name="Kavchok S."/>
            <person name="Keizer G."/>
            <person name="Linton E."/>
            <person name="Llaca V."/>
            <person name="Song R."/>
            <person name="Tanyolac B."/>
            <person name="Young S."/>
            <person name="Ho-Il K."/>
            <person name="Hahn J.H."/>
            <person name="Sangsakoo G."/>
            <person name="Vanavichit A."/>
            <person name="de Mattos Luiz.A.T."/>
            <person name="Zimmer P.D."/>
            <person name="Malone G."/>
            <person name="Dellagostin O."/>
            <person name="de Oliveira A.C."/>
            <person name="Bevan M."/>
            <person name="Bancroft I."/>
            <person name="Minx P."/>
            <person name="Cordum H."/>
            <person name="Wilson R."/>
            <person name="Cheng Z."/>
            <person name="Jin W."/>
            <person name="Jiang J."/>
            <person name="Leong S.A."/>
            <person name="Iwama H."/>
            <person name="Gojobori T."/>
            <person name="Itoh T."/>
            <person name="Niimura Y."/>
            <person name="Fujii Y."/>
            <person name="Habara T."/>
            <person name="Sakai H."/>
            <person name="Sato Y."/>
            <person name="Wilson G."/>
            <person name="Kumar K."/>
            <person name="McCouch S."/>
            <person name="Juretic N."/>
            <person name="Hoen D."/>
            <person name="Wright S."/>
            <person name="Bruskiewich R."/>
            <person name="Bureau T."/>
            <person name="Miyao A."/>
            <person name="Hirochika H."/>
            <person name="Nishikawa T."/>
            <person name="Kadowaki K."/>
            <person name="Sugiura M."/>
            <person name="Burr B."/>
            <person name="Sasaki T."/>
        </authorList>
    </citation>
    <scope>NUCLEOTIDE SEQUENCE [LARGE SCALE GENOMIC DNA]</scope>
    <source>
        <strain evidence="3">cv. Nipponbare</strain>
    </source>
</reference>
<feature type="non-terminal residue" evidence="2">
    <location>
        <position position="1"/>
    </location>
</feature>
<sequence>ALPLLLAVLAGVVLLDAGEVAEGSRRVVVDAGRLRAQVHPPPRLLGVLLLQLPWQVVPSPVQLQVLLPLEPLVAHLAHEPVRRQQRVRRQRHHLRIRIYVHYQFI</sequence>
<accession>A0A0P0XJ65</accession>
<keyword evidence="1" id="KW-0732">Signal</keyword>
<dbReference type="SMR" id="A0A0P0XJ65"/>
<dbReference type="Proteomes" id="UP000059680">
    <property type="component" value="Chromosome 8"/>
</dbReference>
<gene>
    <name evidence="2" type="ordered locus">Os08g0554501</name>
    <name evidence="2" type="ORF">OSNPB_080554501</name>
</gene>
<reference evidence="2 3" key="2">
    <citation type="journal article" date="2013" name="Plant Cell Physiol.">
        <title>Rice Annotation Project Database (RAP-DB): an integrative and interactive database for rice genomics.</title>
        <authorList>
            <person name="Sakai H."/>
            <person name="Lee S.S."/>
            <person name="Tanaka T."/>
            <person name="Numa H."/>
            <person name="Kim J."/>
            <person name="Kawahara Y."/>
            <person name="Wakimoto H."/>
            <person name="Yang C.C."/>
            <person name="Iwamoto M."/>
            <person name="Abe T."/>
            <person name="Yamada Y."/>
            <person name="Muto A."/>
            <person name="Inokuchi H."/>
            <person name="Ikemura T."/>
            <person name="Matsumoto T."/>
            <person name="Sasaki T."/>
            <person name="Itoh T."/>
        </authorList>
    </citation>
    <scope>NUCLEOTIDE SEQUENCE [LARGE SCALE GENOMIC DNA]</scope>
    <source>
        <strain evidence="3">cv. Nipponbare</strain>
    </source>
</reference>
<dbReference type="PaxDb" id="39947-A0A0P0XJ65"/>
<feature type="chain" id="PRO_5006057126" evidence="1">
    <location>
        <begin position="18"/>
        <end position="105"/>
    </location>
</feature>
<proteinExistence type="predicted"/>
<dbReference type="Gramene" id="Os08t0554501-00">
    <property type="protein sequence ID" value="Os08t0554501-00"/>
    <property type="gene ID" value="Os08g0554501"/>
</dbReference>
<evidence type="ECO:0000256" key="1">
    <source>
        <dbReference type="SAM" id="SignalP"/>
    </source>
</evidence>
<dbReference type="EMBL" id="AP014964">
    <property type="protein sequence ID" value="BAT06629.1"/>
    <property type="molecule type" value="Genomic_DNA"/>
</dbReference>
<keyword evidence="3" id="KW-1185">Reference proteome</keyword>
<reference evidence="2 3" key="3">
    <citation type="journal article" date="2013" name="Rice">
        <title>Improvement of the Oryza sativa Nipponbare reference genome using next generation sequence and optical map data.</title>
        <authorList>
            <person name="Kawahara Y."/>
            <person name="de la Bastide M."/>
            <person name="Hamilton J.P."/>
            <person name="Kanamori H."/>
            <person name="McCombie W.R."/>
            <person name="Ouyang S."/>
            <person name="Schwartz D.C."/>
            <person name="Tanaka T."/>
            <person name="Wu J."/>
            <person name="Zhou S."/>
            <person name="Childs K.L."/>
            <person name="Davidson R.M."/>
            <person name="Lin H."/>
            <person name="Quesada-Ocampo L."/>
            <person name="Vaillancourt B."/>
            <person name="Sakai H."/>
            <person name="Lee S.S."/>
            <person name="Kim J."/>
            <person name="Numa H."/>
            <person name="Itoh T."/>
            <person name="Buell C.R."/>
            <person name="Matsumoto T."/>
        </authorList>
    </citation>
    <scope>NUCLEOTIDE SEQUENCE [LARGE SCALE GENOMIC DNA]</scope>
    <source>
        <strain evidence="3">cv. Nipponbare</strain>
    </source>
</reference>
<protein>
    <submittedName>
        <fullName evidence="2">Os08g0554501 protein</fullName>
    </submittedName>
</protein>
<organism evidence="2 3">
    <name type="scientific">Oryza sativa subsp. japonica</name>
    <name type="common">Rice</name>
    <dbReference type="NCBI Taxonomy" id="39947"/>
    <lineage>
        <taxon>Eukaryota</taxon>
        <taxon>Viridiplantae</taxon>
        <taxon>Streptophyta</taxon>
        <taxon>Embryophyta</taxon>
        <taxon>Tracheophyta</taxon>
        <taxon>Spermatophyta</taxon>
        <taxon>Magnoliopsida</taxon>
        <taxon>Liliopsida</taxon>
        <taxon>Poales</taxon>
        <taxon>Poaceae</taxon>
        <taxon>BOP clade</taxon>
        <taxon>Oryzoideae</taxon>
        <taxon>Oryzeae</taxon>
        <taxon>Oryzinae</taxon>
        <taxon>Oryza</taxon>
        <taxon>Oryza sativa</taxon>
    </lineage>
</organism>
<evidence type="ECO:0000313" key="3">
    <source>
        <dbReference type="Proteomes" id="UP000059680"/>
    </source>
</evidence>
<dbReference type="eggNOG" id="ENOG502R5D6">
    <property type="taxonomic scope" value="Eukaryota"/>
</dbReference>